<dbReference type="InterPro" id="IPR013990">
    <property type="entry name" value="WHy-dom"/>
</dbReference>
<protein>
    <submittedName>
        <fullName evidence="2">LEA type 2 family protein</fullName>
    </submittedName>
</protein>
<dbReference type="Gene3D" id="2.60.40.1820">
    <property type="match status" value="1"/>
</dbReference>
<dbReference type="SMART" id="SM00769">
    <property type="entry name" value="WHy"/>
    <property type="match status" value="1"/>
</dbReference>
<accession>A0ABU0W7S9</accession>
<organism evidence="2 3">
    <name type="scientific">Natronospira bacteriovora</name>
    <dbReference type="NCBI Taxonomy" id="3069753"/>
    <lineage>
        <taxon>Bacteria</taxon>
        <taxon>Pseudomonadati</taxon>
        <taxon>Pseudomonadota</taxon>
        <taxon>Gammaproteobacteria</taxon>
        <taxon>Natronospirales</taxon>
        <taxon>Natronospiraceae</taxon>
        <taxon>Natronospira</taxon>
    </lineage>
</organism>
<name>A0ABU0W7S9_9GAMM</name>
<keyword evidence="3" id="KW-1185">Reference proteome</keyword>
<evidence type="ECO:0000259" key="1">
    <source>
        <dbReference type="SMART" id="SM00769"/>
    </source>
</evidence>
<dbReference type="InterPro" id="IPR004864">
    <property type="entry name" value="LEA_2"/>
</dbReference>
<proteinExistence type="predicted"/>
<feature type="domain" description="Water stress and hypersensitive response" evidence="1">
    <location>
        <begin position="31"/>
        <end position="150"/>
    </location>
</feature>
<dbReference type="EMBL" id="JAVDDT010000005">
    <property type="protein sequence ID" value="MDQ2069968.1"/>
    <property type="molecule type" value="Genomic_DNA"/>
</dbReference>
<evidence type="ECO:0000313" key="2">
    <source>
        <dbReference type="EMBL" id="MDQ2069968.1"/>
    </source>
</evidence>
<dbReference type="RefSeq" id="WP_306728468.1">
    <property type="nucleotide sequence ID" value="NZ_JAVDDT010000005.1"/>
</dbReference>
<reference evidence="2 3" key="1">
    <citation type="submission" date="2023-08" db="EMBL/GenBank/DDBJ databases">
        <title>Whole-genome sequencing of halo(alkali)philic microorganisms from hypersaline lakes.</title>
        <authorList>
            <person name="Sorokin D.Y."/>
            <person name="Abbas B."/>
            <person name="Merkel A.Y."/>
        </authorList>
    </citation>
    <scope>NUCLEOTIDE SEQUENCE [LARGE SCALE GENOMIC DNA]</scope>
    <source>
        <strain evidence="2 3">AB-CW4</strain>
    </source>
</reference>
<sequence>MNRVVPVLLCLCLPMLFSCTHLQRELEPPQVRLDAIALESLSLSRQRFRVTLEVHNPNAFRLPIASITYHMTLADVPLTRGRFDEGLSLAAGASQTVNLSVETDLMATGQGLLEWLRQPSEDLPYRMEGEVLPDFSWARARPYRQEGRIRLQH</sequence>
<dbReference type="SUPFAM" id="SSF117070">
    <property type="entry name" value="LEA14-like"/>
    <property type="match status" value="1"/>
</dbReference>
<evidence type="ECO:0000313" key="3">
    <source>
        <dbReference type="Proteomes" id="UP001239019"/>
    </source>
</evidence>
<comment type="caution">
    <text evidence="2">The sequence shown here is derived from an EMBL/GenBank/DDBJ whole genome shotgun (WGS) entry which is preliminary data.</text>
</comment>
<gene>
    <name evidence="2" type="ORF">RBH19_08785</name>
</gene>
<dbReference type="Proteomes" id="UP001239019">
    <property type="component" value="Unassembled WGS sequence"/>
</dbReference>
<dbReference type="PROSITE" id="PS51257">
    <property type="entry name" value="PROKAR_LIPOPROTEIN"/>
    <property type="match status" value="1"/>
</dbReference>
<dbReference type="Pfam" id="PF03168">
    <property type="entry name" value="LEA_2"/>
    <property type="match status" value="1"/>
</dbReference>